<dbReference type="EMBL" id="CP144695">
    <property type="protein sequence ID" value="WVZ06844.1"/>
    <property type="molecule type" value="Genomic_DNA"/>
</dbReference>
<sequence length="159" mass="17480">LRARHHLLELFEIHAAVAVGIHVSDHSPAVTEGALLPQPPHHGVQLLRRDQPVLVQIVQLEGLPELPSVAASAAVELPELLQINVAVAVAVELRHHASHLLRGSFRSQRSHQLPQLRARDLPVAVLVELVEDLAHLVVHGDTEREKQNENQKTEEFGVG</sequence>
<accession>A0AAQ3RW56</accession>
<reference evidence="1 2" key="1">
    <citation type="journal article" date="2023" name="Life. Sci Alliance">
        <title>Evolutionary insights into 3D genome organization and epigenetic landscape of Vigna mungo.</title>
        <authorList>
            <person name="Junaid A."/>
            <person name="Singh B."/>
            <person name="Bhatia S."/>
        </authorList>
    </citation>
    <scope>NUCLEOTIDE SEQUENCE [LARGE SCALE GENOMIC DNA]</scope>
    <source>
        <strain evidence="1">Urdbean</strain>
    </source>
</reference>
<feature type="non-terminal residue" evidence="1">
    <location>
        <position position="1"/>
    </location>
</feature>
<name>A0AAQ3RW56_VIGMU</name>
<organism evidence="1 2">
    <name type="scientific">Vigna mungo</name>
    <name type="common">Black gram</name>
    <name type="synonym">Phaseolus mungo</name>
    <dbReference type="NCBI Taxonomy" id="3915"/>
    <lineage>
        <taxon>Eukaryota</taxon>
        <taxon>Viridiplantae</taxon>
        <taxon>Streptophyta</taxon>
        <taxon>Embryophyta</taxon>
        <taxon>Tracheophyta</taxon>
        <taxon>Spermatophyta</taxon>
        <taxon>Magnoliopsida</taxon>
        <taxon>eudicotyledons</taxon>
        <taxon>Gunneridae</taxon>
        <taxon>Pentapetalae</taxon>
        <taxon>rosids</taxon>
        <taxon>fabids</taxon>
        <taxon>Fabales</taxon>
        <taxon>Fabaceae</taxon>
        <taxon>Papilionoideae</taxon>
        <taxon>50 kb inversion clade</taxon>
        <taxon>NPAAA clade</taxon>
        <taxon>indigoferoid/millettioid clade</taxon>
        <taxon>Phaseoleae</taxon>
        <taxon>Vigna</taxon>
    </lineage>
</organism>
<proteinExistence type="predicted"/>
<protein>
    <submittedName>
        <fullName evidence="1">Uncharacterized protein</fullName>
    </submittedName>
</protein>
<gene>
    <name evidence="1" type="ORF">V8G54_020190</name>
</gene>
<dbReference type="Proteomes" id="UP001374535">
    <property type="component" value="Chromosome 6"/>
</dbReference>
<dbReference type="AlphaFoldDB" id="A0AAQ3RW56"/>
<evidence type="ECO:0000313" key="2">
    <source>
        <dbReference type="Proteomes" id="UP001374535"/>
    </source>
</evidence>
<keyword evidence="2" id="KW-1185">Reference proteome</keyword>
<evidence type="ECO:0000313" key="1">
    <source>
        <dbReference type="EMBL" id="WVZ06844.1"/>
    </source>
</evidence>